<evidence type="ECO:0000313" key="2">
    <source>
        <dbReference type="EMBL" id="PIK47968.1"/>
    </source>
</evidence>
<evidence type="ECO:0000313" key="3">
    <source>
        <dbReference type="Proteomes" id="UP000230750"/>
    </source>
</evidence>
<feature type="compositionally biased region" description="Polar residues" evidence="1">
    <location>
        <begin position="42"/>
        <end position="53"/>
    </location>
</feature>
<dbReference type="STRING" id="307972.A0A2G8KJ06"/>
<feature type="region of interest" description="Disordered" evidence="1">
    <location>
        <begin position="1"/>
        <end position="28"/>
    </location>
</feature>
<comment type="caution">
    <text evidence="2">The sequence shown here is derived from an EMBL/GenBank/DDBJ whole genome shotgun (WGS) entry which is preliminary data.</text>
</comment>
<sequence length="387" mass="43591">MAETPTGPTVPRGGFDENRQTAGYSSDQEVANAATILCEVSGSNLGQQAQPNDDNSEENEASSSSERRSRRKRKPVRRLSPLEEEPSEVVLDAGDDGSSTPSRTTAKKPNRLVNSKKTDERATKGCEHFCCDYCQSKFIIPPQRKKRAGRRSWRVGVRYWIDPKTNKRLRLCNACGLRASRNHNPSPDKAEPASTEERQKYFENVHKFSQTLISELNDPDAERLTCPYFRTRTPCACIQKFIIGDGILKDQLKFCEHATKRILLYSNNFLHKRLKTDPEMSRRLARTRGGPRKALREIDELTEDECCDDRCVLLAETHSVLLKKWGIELERADGGPKGLGEMLTPSGLKTNCYKFITMVTGCSASTIARVEEQMRKTGGDREPPPHD</sequence>
<protein>
    <submittedName>
        <fullName evidence="2">Uncharacterized protein</fullName>
    </submittedName>
</protein>
<evidence type="ECO:0000256" key="1">
    <source>
        <dbReference type="SAM" id="MobiDB-lite"/>
    </source>
</evidence>
<feature type="region of interest" description="Disordered" evidence="1">
    <location>
        <begin position="42"/>
        <end position="118"/>
    </location>
</feature>
<reference evidence="2 3" key="1">
    <citation type="journal article" date="2017" name="PLoS Biol.">
        <title>The sea cucumber genome provides insights into morphological evolution and visceral regeneration.</title>
        <authorList>
            <person name="Zhang X."/>
            <person name="Sun L."/>
            <person name="Yuan J."/>
            <person name="Sun Y."/>
            <person name="Gao Y."/>
            <person name="Zhang L."/>
            <person name="Li S."/>
            <person name="Dai H."/>
            <person name="Hamel J.F."/>
            <person name="Liu C."/>
            <person name="Yu Y."/>
            <person name="Liu S."/>
            <person name="Lin W."/>
            <person name="Guo K."/>
            <person name="Jin S."/>
            <person name="Xu P."/>
            <person name="Storey K.B."/>
            <person name="Huan P."/>
            <person name="Zhang T."/>
            <person name="Zhou Y."/>
            <person name="Zhang J."/>
            <person name="Lin C."/>
            <person name="Li X."/>
            <person name="Xing L."/>
            <person name="Huo D."/>
            <person name="Sun M."/>
            <person name="Wang L."/>
            <person name="Mercier A."/>
            <person name="Li F."/>
            <person name="Yang H."/>
            <person name="Xiang J."/>
        </authorList>
    </citation>
    <scope>NUCLEOTIDE SEQUENCE [LARGE SCALE GENOMIC DNA]</scope>
    <source>
        <strain evidence="2">Shaxun</strain>
        <tissue evidence="2">Muscle</tissue>
    </source>
</reference>
<dbReference type="EMBL" id="MRZV01000547">
    <property type="protein sequence ID" value="PIK47968.1"/>
    <property type="molecule type" value="Genomic_DNA"/>
</dbReference>
<organism evidence="2 3">
    <name type="scientific">Stichopus japonicus</name>
    <name type="common">Sea cucumber</name>
    <dbReference type="NCBI Taxonomy" id="307972"/>
    <lineage>
        <taxon>Eukaryota</taxon>
        <taxon>Metazoa</taxon>
        <taxon>Echinodermata</taxon>
        <taxon>Eleutherozoa</taxon>
        <taxon>Echinozoa</taxon>
        <taxon>Holothuroidea</taxon>
        <taxon>Aspidochirotacea</taxon>
        <taxon>Aspidochirotida</taxon>
        <taxon>Stichopodidae</taxon>
        <taxon>Apostichopus</taxon>
    </lineage>
</organism>
<dbReference type="AlphaFoldDB" id="A0A2G8KJ06"/>
<name>A0A2G8KJ06_STIJA</name>
<gene>
    <name evidence="2" type="ORF">BSL78_15176</name>
</gene>
<proteinExistence type="predicted"/>
<feature type="compositionally biased region" description="Basic residues" evidence="1">
    <location>
        <begin position="68"/>
        <end position="77"/>
    </location>
</feature>
<dbReference type="OrthoDB" id="10068017at2759"/>
<dbReference type="Proteomes" id="UP000230750">
    <property type="component" value="Unassembled WGS sequence"/>
</dbReference>
<keyword evidence="3" id="KW-1185">Reference proteome</keyword>
<accession>A0A2G8KJ06</accession>